<feature type="region of interest" description="Disordered" evidence="1">
    <location>
        <begin position="858"/>
        <end position="882"/>
    </location>
</feature>
<feature type="region of interest" description="Disordered" evidence="1">
    <location>
        <begin position="978"/>
        <end position="1058"/>
    </location>
</feature>
<feature type="compositionally biased region" description="Low complexity" evidence="1">
    <location>
        <begin position="512"/>
        <end position="526"/>
    </location>
</feature>
<feature type="compositionally biased region" description="Gly residues" evidence="1">
    <location>
        <begin position="311"/>
        <end position="321"/>
    </location>
</feature>
<feature type="region of interest" description="Disordered" evidence="1">
    <location>
        <begin position="579"/>
        <end position="760"/>
    </location>
</feature>
<feature type="compositionally biased region" description="Low complexity" evidence="1">
    <location>
        <begin position="94"/>
        <end position="110"/>
    </location>
</feature>
<evidence type="ECO:0000313" key="3">
    <source>
        <dbReference type="Proteomes" id="UP000325113"/>
    </source>
</evidence>
<evidence type="ECO:0000256" key="1">
    <source>
        <dbReference type="SAM" id="MobiDB-lite"/>
    </source>
</evidence>
<gene>
    <name evidence="2" type="ORF">FNF31_01710</name>
</gene>
<reference evidence="2 3" key="1">
    <citation type="submission" date="2019-07" db="EMBL/GenBank/DDBJ databases">
        <title>Genomes of Cafeteria roenbergensis.</title>
        <authorList>
            <person name="Fischer M.G."/>
            <person name="Hackl T."/>
            <person name="Roman M."/>
        </authorList>
    </citation>
    <scope>NUCLEOTIDE SEQUENCE [LARGE SCALE GENOMIC DNA]</scope>
    <source>
        <strain evidence="2 3">Cflag</strain>
    </source>
</reference>
<dbReference type="AlphaFoldDB" id="A0A5A8DJN6"/>
<feature type="compositionally biased region" description="Gly residues" evidence="1">
    <location>
        <begin position="637"/>
        <end position="647"/>
    </location>
</feature>
<feature type="compositionally biased region" description="Low complexity" evidence="1">
    <location>
        <begin position="606"/>
        <end position="636"/>
    </location>
</feature>
<feature type="compositionally biased region" description="Acidic residues" evidence="1">
    <location>
        <begin position="987"/>
        <end position="1013"/>
    </location>
</feature>
<protein>
    <submittedName>
        <fullName evidence="2">Uncharacterized protein</fullName>
    </submittedName>
</protein>
<feature type="region of interest" description="Disordered" evidence="1">
    <location>
        <begin position="354"/>
        <end position="401"/>
    </location>
</feature>
<accession>A0A5A8DJN6</accession>
<organism evidence="2 3">
    <name type="scientific">Cafeteria roenbergensis</name>
    <name type="common">Marine flagellate</name>
    <dbReference type="NCBI Taxonomy" id="33653"/>
    <lineage>
        <taxon>Eukaryota</taxon>
        <taxon>Sar</taxon>
        <taxon>Stramenopiles</taxon>
        <taxon>Bigyra</taxon>
        <taxon>Opalozoa</taxon>
        <taxon>Bicosoecida</taxon>
        <taxon>Cafeteriaceae</taxon>
        <taxon>Cafeteria</taxon>
    </lineage>
</organism>
<feature type="compositionally biased region" description="Low complexity" evidence="1">
    <location>
        <begin position="371"/>
        <end position="392"/>
    </location>
</feature>
<feature type="region of interest" description="Disordered" evidence="1">
    <location>
        <begin position="924"/>
        <end position="947"/>
    </location>
</feature>
<dbReference type="Proteomes" id="UP000325113">
    <property type="component" value="Unassembled WGS sequence"/>
</dbReference>
<feature type="region of interest" description="Disordered" evidence="1">
    <location>
        <begin position="94"/>
        <end position="157"/>
    </location>
</feature>
<feature type="region of interest" description="Disordered" evidence="1">
    <location>
        <begin position="283"/>
        <end position="322"/>
    </location>
</feature>
<dbReference type="EMBL" id="VLTM01000011">
    <property type="protein sequence ID" value="KAA0165733.1"/>
    <property type="molecule type" value="Genomic_DNA"/>
</dbReference>
<feature type="compositionally biased region" description="Low complexity" evidence="1">
    <location>
        <begin position="117"/>
        <end position="150"/>
    </location>
</feature>
<name>A0A5A8DJN6_CAFRO</name>
<sequence length="1118" mass="114833">MAAARDRELPSSYAALLSSALQPGDKTVLLADGRGPATTRRLLRSTTEGLLAAMDATEASERQQLAAEATFHASVDGLARESWAGAPTAAMAAGAAGGRQRVGAKLSSQGRRGGSSGAPPSRPQRGAGALAPSAAPSPAAAQAPSKGSSACVPPWDDGDTAIRGTVAALPPTVSGVGPAGSASDAALRIQTFSHVSLRRIVDVLVACCQDEIRLEITRARDEARAAGEDLSSELASLLRTPTRQLDVDPTRVAAAAAEVNGVLAAYATVLRATFRLYAAIEGRPRRPGQPASRPETAQAEGQTAADESAGAGAGEAPGGGAQVAPELVMDSAEFQRFLRETRVVGEEQRAADFLQSQEATTSEARQRRQRAAQMGARGYMGGRRASLPSDGSSSDEDGAAGGMILLRKGGQAQGRGLGAELRRFEPKERSKLTAQGALRIFALVNRPVLRQGVKAGALSVQRQQQLSGAETATAAARRRAARAAVALWDGQDGVVGSDEEDAEAEAASPRLATAASSGARKAAAPTTRPPPSSLHEMLVAAAKRWEVADLSAGIPARRKLRGAVHSVIAMARVAKAKAASTPVADATQAATSSFSKQGRVERLKAAHSASLSAARGPGAGGRPEPSADAVARALRAAGGGGAGGGRGGRGRAERAAAAASRTLASSTPRSVATPSGPFTPLLKGSPFVPRTPGSALSRQLSTPGAGGPPATPIGDGDELDSGSDASSDGNGNDGGEALDGEEAGSGGQPVELNPAEAANPDDALNAREFVEALVRLAARRFSGKRSRQRSPSLAERLRRLIERHVLRGMHAADPVAFRRTLASRPVAAALASARLMLRRAFLGYCLIQHWADAAAAQRKRPGSRRALKDDIADPSRAQPGGAQGLQLRTWLRLMGDAGAAVAWSKQRMNTRDVLRWVVAQQGERKAGGPSAAVSKLPGGHKGSVAAASHGTSWVSVWRLGLERLSCATAKRLFRDAQATHAGRSGGDLDEDDEGVDAQEDEDDDVDLDDDDDADRGADGGSSPKSAGSRASLRSRSKSPPALRIQVDAEGSPAAQSTTAKTIDDDAVMIESEFAEAVCAAAVHAVPDPMLSSAMRATVFVRALASSPAMGLALDALAL</sequence>
<comment type="caution">
    <text evidence="2">The sequence shown here is derived from an EMBL/GenBank/DDBJ whole genome shotgun (WGS) entry which is preliminary data.</text>
</comment>
<evidence type="ECO:0000313" key="2">
    <source>
        <dbReference type="EMBL" id="KAA0165733.1"/>
    </source>
</evidence>
<proteinExistence type="predicted"/>
<feature type="compositionally biased region" description="Polar residues" evidence="1">
    <location>
        <begin position="662"/>
        <end position="673"/>
    </location>
</feature>
<feature type="compositionally biased region" description="Low complexity" evidence="1">
    <location>
        <begin position="1024"/>
        <end position="1043"/>
    </location>
</feature>
<feature type="region of interest" description="Disordered" evidence="1">
    <location>
        <begin position="496"/>
        <end position="533"/>
    </location>
</feature>
<feature type="compositionally biased region" description="Polar residues" evidence="1">
    <location>
        <begin position="354"/>
        <end position="363"/>
    </location>
</feature>